<sequence>MEPAANPARGEVVLRLGGRAFVLRPTFAALAETEEMAGCPLLALARRFLDGTYGVRDVVAVLLPALRRAGGPAGIDDLPIGGGLLSLAPVCARLLTAALRPAGDLPNPLP</sequence>
<dbReference type="Pfam" id="PF11836">
    <property type="entry name" value="Phage_TAC_11"/>
    <property type="match status" value="1"/>
</dbReference>
<gene>
    <name evidence="1" type="ORF">DKG75_19550</name>
</gene>
<organism evidence="1 2">
    <name type="scientific">Zavarzinia compransoris</name>
    <dbReference type="NCBI Taxonomy" id="1264899"/>
    <lineage>
        <taxon>Bacteria</taxon>
        <taxon>Pseudomonadati</taxon>
        <taxon>Pseudomonadota</taxon>
        <taxon>Alphaproteobacteria</taxon>
        <taxon>Rhodospirillales</taxon>
        <taxon>Zavarziniaceae</taxon>
        <taxon>Zavarzinia</taxon>
    </lineage>
</organism>
<dbReference type="EMBL" id="QGLF01000005">
    <property type="protein sequence ID" value="PWR19150.1"/>
    <property type="molecule type" value="Genomic_DNA"/>
</dbReference>
<evidence type="ECO:0000313" key="1">
    <source>
        <dbReference type="EMBL" id="PWR19150.1"/>
    </source>
</evidence>
<name>A0A317DZ30_9PROT</name>
<keyword evidence="2" id="KW-1185">Reference proteome</keyword>
<comment type="caution">
    <text evidence="1">The sequence shown here is derived from an EMBL/GenBank/DDBJ whole genome shotgun (WGS) entry which is preliminary data.</text>
</comment>
<dbReference type="RefSeq" id="WP_109922834.1">
    <property type="nucleotide sequence ID" value="NZ_QGLF01000005.1"/>
</dbReference>
<dbReference type="AlphaFoldDB" id="A0A317DZ30"/>
<accession>A0A317DZ30</accession>
<dbReference type="Proteomes" id="UP000246077">
    <property type="component" value="Unassembled WGS sequence"/>
</dbReference>
<reference evidence="2" key="1">
    <citation type="submission" date="2018-05" db="EMBL/GenBank/DDBJ databases">
        <title>Zavarzinia sp. HR-AS.</title>
        <authorList>
            <person name="Lee Y."/>
            <person name="Jeon C.O."/>
        </authorList>
    </citation>
    <scope>NUCLEOTIDE SEQUENCE [LARGE SCALE GENOMIC DNA]</scope>
    <source>
        <strain evidence="2">DSM 1231</strain>
    </source>
</reference>
<evidence type="ECO:0008006" key="3">
    <source>
        <dbReference type="Google" id="ProtNLM"/>
    </source>
</evidence>
<dbReference type="InterPro" id="IPR021791">
    <property type="entry name" value="Phage_TAC_11"/>
</dbReference>
<protein>
    <recommendedName>
        <fullName evidence="3">Gene transfer agent family protein</fullName>
    </recommendedName>
</protein>
<evidence type="ECO:0000313" key="2">
    <source>
        <dbReference type="Proteomes" id="UP000246077"/>
    </source>
</evidence>
<proteinExistence type="predicted"/>